<protein>
    <recommendedName>
        <fullName evidence="4">Chitin-binding type-4 domain-containing protein</fullName>
    </recommendedName>
</protein>
<dbReference type="OrthoDB" id="5276978at2759"/>
<dbReference type="AlphaFoldDB" id="A0A7C8I213"/>
<dbReference type="PANTHER" id="PTHR35559:SF1">
    <property type="entry name" value="CHITIN-BINDING TYPE-4 DOMAIN-CONTAINING PROTEIN"/>
    <property type="match status" value="1"/>
</dbReference>
<keyword evidence="1" id="KW-0732">Signal</keyword>
<evidence type="ECO:0000256" key="1">
    <source>
        <dbReference type="SAM" id="SignalP"/>
    </source>
</evidence>
<dbReference type="Proteomes" id="UP000481861">
    <property type="component" value="Unassembled WGS sequence"/>
</dbReference>
<feature type="chain" id="PRO_5028824276" description="Chitin-binding type-4 domain-containing protein" evidence="1">
    <location>
        <begin position="19"/>
        <end position="234"/>
    </location>
</feature>
<gene>
    <name evidence="2" type="ORF">BDV95DRAFT_599381</name>
</gene>
<comment type="caution">
    <text evidence="2">The sequence shown here is derived from an EMBL/GenBank/DDBJ whole genome shotgun (WGS) entry which is preliminary data.</text>
</comment>
<reference evidence="2 3" key="1">
    <citation type="submission" date="2020-01" db="EMBL/GenBank/DDBJ databases">
        <authorList>
            <consortium name="DOE Joint Genome Institute"/>
            <person name="Haridas S."/>
            <person name="Albert R."/>
            <person name="Binder M."/>
            <person name="Bloem J."/>
            <person name="Labutti K."/>
            <person name="Salamov A."/>
            <person name="Andreopoulos B."/>
            <person name="Baker S.E."/>
            <person name="Barry K."/>
            <person name="Bills G."/>
            <person name="Bluhm B.H."/>
            <person name="Cannon C."/>
            <person name="Castanera R."/>
            <person name="Culley D.E."/>
            <person name="Daum C."/>
            <person name="Ezra D."/>
            <person name="Gonzalez J.B."/>
            <person name="Henrissat B."/>
            <person name="Kuo A."/>
            <person name="Liang C."/>
            <person name="Lipzen A."/>
            <person name="Lutzoni F."/>
            <person name="Magnuson J."/>
            <person name="Mondo S."/>
            <person name="Nolan M."/>
            <person name="Ohm R."/>
            <person name="Pangilinan J."/>
            <person name="Park H.-J.H."/>
            <person name="Ramirez L."/>
            <person name="Alfaro M."/>
            <person name="Sun H."/>
            <person name="Tritt A."/>
            <person name="Yoshinaga Y."/>
            <person name="Zwiers L.-H.L."/>
            <person name="Turgeon B.G."/>
            <person name="Goodwin S.B."/>
            <person name="Spatafora J.W."/>
            <person name="Crous P.W."/>
            <person name="Grigoriev I.V."/>
        </authorList>
    </citation>
    <scope>NUCLEOTIDE SEQUENCE [LARGE SCALE GENOMIC DNA]</scope>
    <source>
        <strain evidence="2 3">CBS 611.86</strain>
    </source>
</reference>
<sequence>MKNVIAAATALFAASASAHSWLACTDYDNTEMLKWMEGNSTLPFPITIDPTMPAYANFCKGWPRAKQNPGNWIEESSNYVWNLVANKFNGETAACHPSQRSPNQLGGAPRAQAKAGSTIRLMFGGNGHARGASVGGDPGYVTVYTKGEPESDITDLSEFTDENKLQSNGFSAESFAYPADPNVKSPTQGLQDKGNWQSLQLPKAMIPGRHMFVWVWSYEGKDQWSTCFDVDVSE</sequence>
<dbReference type="PROSITE" id="PS51257">
    <property type="entry name" value="PROKAR_LIPOPROTEIN"/>
    <property type="match status" value="1"/>
</dbReference>
<evidence type="ECO:0000313" key="3">
    <source>
        <dbReference type="Proteomes" id="UP000481861"/>
    </source>
</evidence>
<accession>A0A7C8I213</accession>
<feature type="signal peptide" evidence="1">
    <location>
        <begin position="1"/>
        <end position="18"/>
    </location>
</feature>
<name>A0A7C8I213_9PLEO</name>
<proteinExistence type="predicted"/>
<keyword evidence="3" id="KW-1185">Reference proteome</keyword>
<dbReference type="EMBL" id="JAADJZ010000030">
    <property type="protein sequence ID" value="KAF2866012.1"/>
    <property type="molecule type" value="Genomic_DNA"/>
</dbReference>
<organism evidence="2 3">
    <name type="scientific">Massariosphaeria phaeospora</name>
    <dbReference type="NCBI Taxonomy" id="100035"/>
    <lineage>
        <taxon>Eukaryota</taxon>
        <taxon>Fungi</taxon>
        <taxon>Dikarya</taxon>
        <taxon>Ascomycota</taxon>
        <taxon>Pezizomycotina</taxon>
        <taxon>Dothideomycetes</taxon>
        <taxon>Pleosporomycetidae</taxon>
        <taxon>Pleosporales</taxon>
        <taxon>Pleosporales incertae sedis</taxon>
        <taxon>Massariosphaeria</taxon>
    </lineage>
</organism>
<dbReference type="PANTHER" id="PTHR35559">
    <property type="entry name" value="CHITIN-BINDING TYPE-4 DOMAIN-CONTAINING PROTEIN"/>
    <property type="match status" value="1"/>
</dbReference>
<evidence type="ECO:0008006" key="4">
    <source>
        <dbReference type="Google" id="ProtNLM"/>
    </source>
</evidence>
<evidence type="ECO:0000313" key="2">
    <source>
        <dbReference type="EMBL" id="KAF2866012.1"/>
    </source>
</evidence>